<dbReference type="GO" id="GO:0005737">
    <property type="term" value="C:cytoplasm"/>
    <property type="evidence" value="ECO:0007669"/>
    <property type="project" value="UniProtKB-SubCell"/>
</dbReference>
<keyword evidence="4 6" id="KW-0378">Hydrolase</keyword>
<organism evidence="8 9">
    <name type="scientific">Oxynema aestuarii AP17</name>
    <dbReference type="NCBI Taxonomy" id="2064643"/>
    <lineage>
        <taxon>Bacteria</taxon>
        <taxon>Bacillati</taxon>
        <taxon>Cyanobacteriota</taxon>
        <taxon>Cyanophyceae</taxon>
        <taxon>Oscillatoriophycideae</taxon>
        <taxon>Oscillatoriales</taxon>
        <taxon>Oscillatoriaceae</taxon>
        <taxon>Oxynema</taxon>
        <taxon>Oxynema aestuarii</taxon>
    </lineage>
</organism>
<dbReference type="GO" id="GO:0006308">
    <property type="term" value="P:DNA catabolic process"/>
    <property type="evidence" value="ECO:0007669"/>
    <property type="project" value="UniProtKB-UniRule"/>
</dbReference>
<dbReference type="HAMAP" id="MF_00337">
    <property type="entry name" value="Exonuc_7_S"/>
    <property type="match status" value="1"/>
</dbReference>
<comment type="catalytic activity">
    <reaction evidence="6">
        <text>Exonucleolytic cleavage in either 5'- to 3'- or 3'- to 5'-direction to yield nucleoside 5'-phosphates.</text>
        <dbReference type="EC" id="3.1.11.6"/>
    </reaction>
</comment>
<dbReference type="RefSeq" id="WP_168569755.1">
    <property type="nucleotide sequence ID" value="NZ_CP051167.1"/>
</dbReference>
<keyword evidence="5 6" id="KW-0269">Exonuclease</keyword>
<accession>A0A6H1U0R2</accession>
<comment type="function">
    <text evidence="6">Bidirectionally degrades single-stranded DNA into large acid-insoluble oligonucleotides, which are then degraded further into small acid-soluble oligonucleotides.</text>
</comment>
<evidence type="ECO:0000256" key="5">
    <source>
        <dbReference type="ARBA" id="ARBA00022839"/>
    </source>
</evidence>
<proteinExistence type="inferred from homology"/>
<dbReference type="EC" id="3.1.11.6" evidence="6"/>
<gene>
    <name evidence="6 8" type="primary">xseB</name>
    <name evidence="8" type="ORF">HCG48_14250</name>
</gene>
<dbReference type="Gene3D" id="1.10.287.1040">
    <property type="entry name" value="Exonuclease VII, small subunit"/>
    <property type="match status" value="1"/>
</dbReference>
<protein>
    <recommendedName>
        <fullName evidence="6">Exodeoxyribonuclease 7 small subunit</fullName>
        <ecNumber evidence="6">3.1.11.6</ecNumber>
    </recommendedName>
    <alternativeName>
        <fullName evidence="6">Exodeoxyribonuclease VII small subunit</fullName>
        <shortName evidence="6">Exonuclease VII small subunit</shortName>
    </alternativeName>
</protein>
<dbReference type="EMBL" id="CP051167">
    <property type="protein sequence ID" value="QIZ71603.1"/>
    <property type="molecule type" value="Genomic_DNA"/>
</dbReference>
<keyword evidence="3 6" id="KW-0540">Nuclease</keyword>
<reference evidence="8 9" key="1">
    <citation type="submission" date="2020-04" db="EMBL/GenBank/DDBJ databases">
        <authorList>
            <person name="Basu S."/>
            <person name="Maruthanayagam V."/>
            <person name="Chakraborty S."/>
            <person name="Pramanik A."/>
            <person name="Mukherjee J."/>
            <person name="Brink B."/>
        </authorList>
    </citation>
    <scope>NUCLEOTIDE SEQUENCE [LARGE SCALE GENOMIC DNA]</scope>
    <source>
        <strain evidence="8 9">AP17</strain>
    </source>
</reference>
<evidence type="ECO:0000313" key="8">
    <source>
        <dbReference type="EMBL" id="QIZ71603.1"/>
    </source>
</evidence>
<comment type="similarity">
    <text evidence="1 6">Belongs to the XseB family.</text>
</comment>
<dbReference type="Proteomes" id="UP000500857">
    <property type="component" value="Chromosome"/>
</dbReference>
<dbReference type="GO" id="GO:0008855">
    <property type="term" value="F:exodeoxyribonuclease VII activity"/>
    <property type="evidence" value="ECO:0007669"/>
    <property type="project" value="UniProtKB-UniRule"/>
</dbReference>
<evidence type="ECO:0000256" key="4">
    <source>
        <dbReference type="ARBA" id="ARBA00022801"/>
    </source>
</evidence>
<evidence type="ECO:0000256" key="7">
    <source>
        <dbReference type="SAM" id="MobiDB-lite"/>
    </source>
</evidence>
<dbReference type="GO" id="GO:0009318">
    <property type="term" value="C:exodeoxyribonuclease VII complex"/>
    <property type="evidence" value="ECO:0007669"/>
    <property type="project" value="UniProtKB-UniRule"/>
</dbReference>
<dbReference type="SUPFAM" id="SSF116842">
    <property type="entry name" value="XseB-like"/>
    <property type="match status" value="1"/>
</dbReference>
<comment type="subunit">
    <text evidence="6">Heterooligomer composed of large and small subunits.</text>
</comment>
<dbReference type="Pfam" id="PF02609">
    <property type="entry name" value="Exonuc_VII_S"/>
    <property type="match status" value="1"/>
</dbReference>
<dbReference type="NCBIfam" id="TIGR01280">
    <property type="entry name" value="xseB"/>
    <property type="match status" value="1"/>
</dbReference>
<dbReference type="InterPro" id="IPR003761">
    <property type="entry name" value="Exonuc_VII_S"/>
</dbReference>
<evidence type="ECO:0000313" key="9">
    <source>
        <dbReference type="Proteomes" id="UP000500857"/>
    </source>
</evidence>
<evidence type="ECO:0000256" key="2">
    <source>
        <dbReference type="ARBA" id="ARBA00022490"/>
    </source>
</evidence>
<evidence type="ECO:0000256" key="1">
    <source>
        <dbReference type="ARBA" id="ARBA00009998"/>
    </source>
</evidence>
<evidence type="ECO:0000256" key="3">
    <source>
        <dbReference type="ARBA" id="ARBA00022722"/>
    </source>
</evidence>
<feature type="region of interest" description="Disordered" evidence="7">
    <location>
        <begin position="1"/>
        <end position="20"/>
    </location>
</feature>
<evidence type="ECO:0000256" key="6">
    <source>
        <dbReference type="HAMAP-Rule" id="MF_00337"/>
    </source>
</evidence>
<dbReference type="AlphaFoldDB" id="A0A6H1U0R2"/>
<keyword evidence="9" id="KW-1185">Reference proteome</keyword>
<sequence length="88" mass="10270">MSAAQPIDHNRPPHESFPPDWSYEETVDKVEEIIEQVESGNLELSEIFDQFAIAVEYLHQCETFLSDKKQKMGLLVETLNDRPLEFEF</sequence>
<dbReference type="KEGG" id="oxy:HCG48_14250"/>
<comment type="subcellular location">
    <subcellularLocation>
        <location evidence="6">Cytoplasm</location>
    </subcellularLocation>
</comment>
<name>A0A6H1U0R2_9CYAN</name>
<dbReference type="InterPro" id="IPR037004">
    <property type="entry name" value="Exonuc_VII_ssu_sf"/>
</dbReference>
<keyword evidence="2 6" id="KW-0963">Cytoplasm</keyword>